<comment type="caution">
    <text evidence="2">The sequence shown here is derived from an EMBL/GenBank/DDBJ whole genome shotgun (WGS) entry which is preliminary data.</text>
</comment>
<dbReference type="AlphaFoldDB" id="A0A2T6KIN3"/>
<accession>A0A2T6KIN3</accession>
<protein>
    <submittedName>
        <fullName evidence="2">Uncharacterized protein</fullName>
    </submittedName>
</protein>
<feature type="transmembrane region" description="Helical" evidence="1">
    <location>
        <begin position="30"/>
        <end position="48"/>
    </location>
</feature>
<proteinExistence type="predicted"/>
<evidence type="ECO:0000313" key="2">
    <source>
        <dbReference type="EMBL" id="PUB15584.1"/>
    </source>
</evidence>
<keyword evidence="1" id="KW-0812">Transmembrane</keyword>
<dbReference type="Proteomes" id="UP000244523">
    <property type="component" value="Unassembled WGS sequence"/>
</dbReference>
<keyword evidence="1" id="KW-1133">Transmembrane helix</keyword>
<sequence length="142" mass="15562">MPWVSAILHGFLGCGFLVGFLISAWDGKSLLLTLGMAACLAIILRIFMNSIESVHADFDKEADEITVKRRSLRGRRAASYQLSALSDIQIGHDRDGDADHVMLLFGPEQTDLKLPADGNGFFARTGQAEALKETLENWRGLA</sequence>
<organism evidence="2 3">
    <name type="scientific">Yoonia sediminilitoris</name>
    <dbReference type="NCBI Taxonomy" id="1286148"/>
    <lineage>
        <taxon>Bacteria</taxon>
        <taxon>Pseudomonadati</taxon>
        <taxon>Pseudomonadota</taxon>
        <taxon>Alphaproteobacteria</taxon>
        <taxon>Rhodobacterales</taxon>
        <taxon>Paracoccaceae</taxon>
        <taxon>Yoonia</taxon>
    </lineage>
</organism>
<gene>
    <name evidence="2" type="ORF">C8N45_104204</name>
</gene>
<evidence type="ECO:0000313" key="3">
    <source>
        <dbReference type="Proteomes" id="UP000244523"/>
    </source>
</evidence>
<evidence type="ECO:0000256" key="1">
    <source>
        <dbReference type="SAM" id="Phobius"/>
    </source>
</evidence>
<keyword evidence="1" id="KW-0472">Membrane</keyword>
<name>A0A2T6KIN3_9RHOB</name>
<dbReference type="EMBL" id="QBUD01000004">
    <property type="protein sequence ID" value="PUB15584.1"/>
    <property type="molecule type" value="Genomic_DNA"/>
</dbReference>
<keyword evidence="3" id="KW-1185">Reference proteome</keyword>
<feature type="transmembrane region" description="Helical" evidence="1">
    <location>
        <begin position="6"/>
        <end position="23"/>
    </location>
</feature>
<reference evidence="2 3" key="1">
    <citation type="submission" date="2018-04" db="EMBL/GenBank/DDBJ databases">
        <title>Genomic Encyclopedia of Archaeal and Bacterial Type Strains, Phase II (KMG-II): from individual species to whole genera.</title>
        <authorList>
            <person name="Goeker M."/>
        </authorList>
    </citation>
    <scope>NUCLEOTIDE SEQUENCE [LARGE SCALE GENOMIC DNA]</scope>
    <source>
        <strain evidence="2 3">DSM 29955</strain>
    </source>
</reference>